<dbReference type="InterPro" id="IPR027094">
    <property type="entry name" value="Mitofusin_fam"/>
</dbReference>
<evidence type="ECO:0000256" key="4">
    <source>
        <dbReference type="ARBA" id="ARBA00023134"/>
    </source>
</evidence>
<proteinExistence type="predicted"/>
<sequence length="1197" mass="135671">MRSFEERLTNQIEATALLTTLIHPSSDQLRLDKLDKFSEKLLKREFTIAFAGHFSAGKSSMINALTGESILPTSPIPTSANIVTVQHDQHDAAIVHFHDRPSVKLTSDELSHLETLGRDGTVERIDITHAASTLPNGLVLMDTPGVDSVDDAHRISTESALHLADIIFYVMDYNHVQSELNFMVTKELLSSVPELYLIVNQIDKHQSNELSFASFKRSVRQAFAAHGVEPKGIFFTSLREAEQPDNDFATVKQLVEQSIRDVQPKLLQSAATTLESLHQEHVTYLRTRIEEAEQASQEQLTREEQLQPETVFSRLAQIEQQIQLMSPEQWVSRFSKHRESLLRNATLMPFELREKMKTFLESRQPTFKVGFFKSAKKTQGTQQQIAEEVLHALQSVTTSEVVLHLRKLMKQSLKEAGLLSDTQSLHIDQFPLDPPLDVMEEALQEGITITGESVLQFTNRVVSQTSAWYVKETNRWRDAVRGELERMDGTAVQALLAEQDVLRQKRDLLTTETITRQGMTTYLEQAAAPSDDQLELARQQVAAWKQNRIRAAQDVVPFTPHESLKETAATIEQPVATTSKDALTYSLHDIKQIQNILSQVHGFEETVAYLEDKLTRVTASTFTIALFGAFSAGKSSFCNALLGQAVLPVSPNPTTASINRINPVSPEHPHETATILFKTEQELLSDLNDVLDKFDASAESLADALAWIESRSEQELRNASFLRAFSTGYPIVQRFIGTTQTVDRTTFTEYVAQEHLSCFVDIIDLYFDSPLTRLGITLVDTPGADSINARHTDVAFEYIKDADAILFVTYFNHAFARADREFLIQLGRVKDAFELDKMFFIVNAIDLARQESEKQDVLQYVGTELQRFGIRAPRLFGVSSLQALSEKQTGQNQQSGLAAFEEVFHQFLEQDLKGLALQALSDETEKTVHRLGQVIEQTESNIARKEVRLEELDHIAATIETHFSNHRPDLLRHALSAEIHELLHHVNQRIYYRFPDFFKEAYHPVRFANATKQHALQQALEELLGFLKYDFEQELRVTHFRIDSWIKTAIAQRFQEEEQFATKLNPSFQLSPFEAFSMPAVSFTGPFLDPTPYESVKQYFRNAKAFFERNEKEQLKDALMQMTKPDATAYLDSEEQQLRTVAHQHVVVLLDAMYAALQDTLRKQIEVERDTLSAPNPLAPYKEAQVKINQLLPASAS</sequence>
<keyword evidence="5" id="KW-0472">Membrane</keyword>
<gene>
    <name evidence="7" type="ORF">A3783_04830</name>
</gene>
<keyword evidence="2" id="KW-0547">Nucleotide-binding</keyword>
<dbReference type="Proteomes" id="UP000078447">
    <property type="component" value="Unassembled WGS sequence"/>
</dbReference>
<keyword evidence="3" id="KW-0378">Hydrolase</keyword>
<dbReference type="Gene3D" id="3.40.50.300">
    <property type="entry name" value="P-loop containing nucleotide triphosphate hydrolases"/>
    <property type="match status" value="2"/>
</dbReference>
<evidence type="ECO:0000313" key="8">
    <source>
        <dbReference type="Proteomes" id="UP000078447"/>
    </source>
</evidence>
<feature type="domain" description="Dynamin N-terminal" evidence="6">
    <location>
        <begin position="48"/>
        <end position="201"/>
    </location>
</feature>
<feature type="domain" description="Dynamin N-terminal" evidence="6">
    <location>
        <begin position="624"/>
        <end position="843"/>
    </location>
</feature>
<dbReference type="RefSeq" id="WP_028106135.1">
    <property type="nucleotide sequence ID" value="NZ_LVVL01000001.1"/>
</dbReference>
<dbReference type="SUPFAM" id="SSF52540">
    <property type="entry name" value="P-loop containing nucleoside triphosphate hydrolases"/>
    <property type="match status" value="2"/>
</dbReference>
<evidence type="ECO:0000256" key="2">
    <source>
        <dbReference type="ARBA" id="ARBA00022741"/>
    </source>
</evidence>
<comment type="subcellular location">
    <subcellularLocation>
        <location evidence="1">Membrane</location>
    </subcellularLocation>
</comment>
<evidence type="ECO:0000256" key="1">
    <source>
        <dbReference type="ARBA" id="ARBA00004370"/>
    </source>
</evidence>
<reference evidence="7 8" key="1">
    <citation type="submission" date="2016-03" db="EMBL/GenBank/DDBJ databases">
        <authorList>
            <person name="Cho S.-Y."/>
            <person name="Lim S."/>
            <person name="Kim H."/>
            <person name="Soh E.H."/>
            <person name="Moon J.S."/>
        </authorList>
    </citation>
    <scope>NUCLEOTIDE SEQUENCE [LARGE SCALE GENOMIC DNA]</scope>
    <source>
        <strain evidence="7 8">KCTC 3810</strain>
    </source>
</reference>
<evidence type="ECO:0000259" key="6">
    <source>
        <dbReference type="Pfam" id="PF00350"/>
    </source>
</evidence>
<evidence type="ECO:0000313" key="7">
    <source>
        <dbReference type="EMBL" id="OAN15269.1"/>
    </source>
</evidence>
<accession>A0ABX2VBV5</accession>
<evidence type="ECO:0000256" key="3">
    <source>
        <dbReference type="ARBA" id="ARBA00022801"/>
    </source>
</evidence>
<keyword evidence="8" id="KW-1185">Reference proteome</keyword>
<dbReference type="PANTHER" id="PTHR10465:SF0">
    <property type="entry name" value="SARCALUMENIN"/>
    <property type="match status" value="1"/>
</dbReference>
<dbReference type="CDD" id="cd09912">
    <property type="entry name" value="DLP_2"/>
    <property type="match status" value="2"/>
</dbReference>
<dbReference type="EMBL" id="LVVL01000001">
    <property type="protein sequence ID" value="OAN15269.1"/>
    <property type="molecule type" value="Genomic_DNA"/>
</dbReference>
<dbReference type="CDD" id="cd00882">
    <property type="entry name" value="Ras_like_GTPase"/>
    <property type="match status" value="1"/>
</dbReference>
<dbReference type="InterPro" id="IPR045063">
    <property type="entry name" value="Dynamin_N"/>
</dbReference>
<evidence type="ECO:0000256" key="5">
    <source>
        <dbReference type="ARBA" id="ARBA00023136"/>
    </source>
</evidence>
<dbReference type="PANTHER" id="PTHR10465">
    <property type="entry name" value="TRANSMEMBRANE GTPASE FZO1"/>
    <property type="match status" value="1"/>
</dbReference>
<protein>
    <submittedName>
        <fullName evidence="7">Dynamin</fullName>
    </submittedName>
</protein>
<organism evidence="7 8">
    <name type="scientific">Exiguobacterium undae</name>
    <dbReference type="NCBI Taxonomy" id="169177"/>
    <lineage>
        <taxon>Bacteria</taxon>
        <taxon>Bacillati</taxon>
        <taxon>Bacillota</taxon>
        <taxon>Bacilli</taxon>
        <taxon>Bacillales</taxon>
        <taxon>Bacillales Family XII. Incertae Sedis</taxon>
        <taxon>Exiguobacterium</taxon>
    </lineage>
</organism>
<dbReference type="InterPro" id="IPR027417">
    <property type="entry name" value="P-loop_NTPase"/>
</dbReference>
<name>A0ABX2VBV5_9BACL</name>
<comment type="caution">
    <text evidence="7">The sequence shown here is derived from an EMBL/GenBank/DDBJ whole genome shotgun (WGS) entry which is preliminary data.</text>
</comment>
<dbReference type="Pfam" id="PF00350">
    <property type="entry name" value="Dynamin_N"/>
    <property type="match status" value="2"/>
</dbReference>
<keyword evidence="4" id="KW-0342">GTP-binding</keyword>